<dbReference type="InterPro" id="IPR011055">
    <property type="entry name" value="Dup_hybrid_motif"/>
</dbReference>
<evidence type="ECO:0000259" key="1">
    <source>
        <dbReference type="Pfam" id="PF01551"/>
    </source>
</evidence>
<dbReference type="RefSeq" id="WP_272743585.1">
    <property type="nucleotide sequence ID" value="NZ_JAQQKV010000001.1"/>
</dbReference>
<sequence length="286" mass="31498">MERPEPALNRRHLLKAAGLIGLAAAPAYAVPLIPRTLNLRGRFRQGGYAIGQADPHADVWVDGEWRTKASDIGSFFIGFDRDSPPHCLIEIKGPVPGQYQKTTCEIYPTRYEVQRVDGLPQSTVTPTDPALLERIAAEVALKNEAFAHREDADWFRDGFSWPLDIYRVSGTFGNQRILNGTPSRPHYGYDMAAPVGTPVHAPQTGRVVLAEPDLHFEGGLILIDHGQGVISMYLHLSQLFAAKGQLVPKGQLIGYVGAKGRATGPHLCWRLKWRDRALDPSLIVVG</sequence>
<dbReference type="PANTHER" id="PTHR21666:SF285">
    <property type="entry name" value="M23 FAMILY METALLOPEPTIDASE"/>
    <property type="match status" value="1"/>
</dbReference>
<name>A0ABT5HGF9_9CAUL</name>
<proteinExistence type="predicted"/>
<organism evidence="2 3">
    <name type="scientific">Asticcacaulis machinosus</name>
    <dbReference type="NCBI Taxonomy" id="2984211"/>
    <lineage>
        <taxon>Bacteria</taxon>
        <taxon>Pseudomonadati</taxon>
        <taxon>Pseudomonadota</taxon>
        <taxon>Alphaproteobacteria</taxon>
        <taxon>Caulobacterales</taxon>
        <taxon>Caulobacteraceae</taxon>
        <taxon>Asticcacaulis</taxon>
    </lineage>
</organism>
<dbReference type="InterPro" id="IPR050570">
    <property type="entry name" value="Cell_wall_metabolism_enzyme"/>
</dbReference>
<dbReference type="Proteomes" id="UP001218579">
    <property type="component" value="Unassembled WGS sequence"/>
</dbReference>
<feature type="domain" description="M23ase beta-sheet core" evidence="1">
    <location>
        <begin position="185"/>
        <end position="280"/>
    </location>
</feature>
<dbReference type="Pfam" id="PF01551">
    <property type="entry name" value="Peptidase_M23"/>
    <property type="match status" value="1"/>
</dbReference>
<keyword evidence="3" id="KW-1185">Reference proteome</keyword>
<dbReference type="InterPro" id="IPR016047">
    <property type="entry name" value="M23ase_b-sheet_dom"/>
</dbReference>
<dbReference type="Gene3D" id="2.70.70.10">
    <property type="entry name" value="Glucose Permease (Domain IIA)"/>
    <property type="match status" value="1"/>
</dbReference>
<dbReference type="InterPro" id="IPR006311">
    <property type="entry name" value="TAT_signal"/>
</dbReference>
<dbReference type="SUPFAM" id="SSF51261">
    <property type="entry name" value="Duplicated hybrid motif"/>
    <property type="match status" value="1"/>
</dbReference>
<dbReference type="EMBL" id="JAQQKV010000001">
    <property type="protein sequence ID" value="MDC7675273.1"/>
    <property type="molecule type" value="Genomic_DNA"/>
</dbReference>
<evidence type="ECO:0000313" key="3">
    <source>
        <dbReference type="Proteomes" id="UP001218579"/>
    </source>
</evidence>
<comment type="caution">
    <text evidence="2">The sequence shown here is derived from an EMBL/GenBank/DDBJ whole genome shotgun (WGS) entry which is preliminary data.</text>
</comment>
<dbReference type="PANTHER" id="PTHR21666">
    <property type="entry name" value="PEPTIDASE-RELATED"/>
    <property type="match status" value="1"/>
</dbReference>
<gene>
    <name evidence="2" type="ORF">PQU98_03975</name>
</gene>
<reference evidence="2 3" key="1">
    <citation type="submission" date="2023-01" db="EMBL/GenBank/DDBJ databases">
        <title>Novel species of the genus Asticcacaulis isolated from rivers.</title>
        <authorList>
            <person name="Lu H."/>
        </authorList>
    </citation>
    <scope>NUCLEOTIDE SEQUENCE [LARGE SCALE GENOMIC DNA]</scope>
    <source>
        <strain evidence="2 3">LKC15W</strain>
    </source>
</reference>
<evidence type="ECO:0000313" key="2">
    <source>
        <dbReference type="EMBL" id="MDC7675273.1"/>
    </source>
</evidence>
<protein>
    <submittedName>
        <fullName evidence="2">M23 family metallopeptidase</fullName>
    </submittedName>
</protein>
<dbReference type="CDD" id="cd12797">
    <property type="entry name" value="M23_peptidase"/>
    <property type="match status" value="1"/>
</dbReference>
<accession>A0ABT5HGF9</accession>
<dbReference type="PROSITE" id="PS51318">
    <property type="entry name" value="TAT"/>
    <property type="match status" value="1"/>
</dbReference>